<evidence type="ECO:0000256" key="1">
    <source>
        <dbReference type="SAM" id="Phobius"/>
    </source>
</evidence>
<gene>
    <name evidence="2" type="ORF">ENO08_03400</name>
</gene>
<feature type="transmembrane region" description="Helical" evidence="1">
    <location>
        <begin position="186"/>
        <end position="207"/>
    </location>
</feature>
<keyword evidence="1" id="KW-1133">Transmembrane helix</keyword>
<evidence type="ECO:0000313" key="2">
    <source>
        <dbReference type="EMBL" id="HER43485.1"/>
    </source>
</evidence>
<dbReference type="Proteomes" id="UP000886069">
    <property type="component" value="Unassembled WGS sequence"/>
</dbReference>
<feature type="transmembrane region" description="Helical" evidence="1">
    <location>
        <begin position="227"/>
        <end position="245"/>
    </location>
</feature>
<name>A0A7V2AUH6_UNCEI</name>
<organism evidence="2">
    <name type="scientific">Eiseniibacteriota bacterium</name>
    <dbReference type="NCBI Taxonomy" id="2212470"/>
    <lineage>
        <taxon>Bacteria</taxon>
        <taxon>Candidatus Eiseniibacteriota</taxon>
    </lineage>
</organism>
<dbReference type="AlphaFoldDB" id="A0A7V2AUH6"/>
<feature type="transmembrane region" description="Helical" evidence="1">
    <location>
        <begin position="7"/>
        <end position="25"/>
    </location>
</feature>
<feature type="transmembrane region" description="Helical" evidence="1">
    <location>
        <begin position="257"/>
        <end position="275"/>
    </location>
</feature>
<protein>
    <submittedName>
        <fullName evidence="2">Uncharacterized protein</fullName>
    </submittedName>
</protein>
<sequence length="279" mass="31026">MSGNQKLAIRFIIGFVLTIALLGMSRRLSTRRPQDFVVEGPGYRVEHRSVTEQVGPGRPDLVCMVEGELEPVVRYRVAGEESLRTVEMTAEKGGIRRAVLPEYEKGTKIYYSIELLGRGETAARVPEEPGSFLFIKYKGKVSPIVLTLHILFMFAAFYFMVQCFWSALGVLGGRARKAEAVSHARWVLLSSFIGGWPLGFILNYQAFGVVWEGFPFGYDVTDNKTQIMFVFWLASLLLVRGSFLGKGEERDTLGARGFAAAAIVSFLVSLALFIVPHSL</sequence>
<proteinExistence type="predicted"/>
<keyword evidence="1" id="KW-0472">Membrane</keyword>
<accession>A0A7V2AUH6</accession>
<comment type="caution">
    <text evidence="2">The sequence shown here is derived from an EMBL/GenBank/DDBJ whole genome shotgun (WGS) entry which is preliminary data.</text>
</comment>
<feature type="transmembrane region" description="Helical" evidence="1">
    <location>
        <begin position="144"/>
        <end position="165"/>
    </location>
</feature>
<keyword evidence="1" id="KW-0812">Transmembrane</keyword>
<reference evidence="2" key="1">
    <citation type="journal article" date="2020" name="mSystems">
        <title>Genome- and Community-Level Interaction Insights into Carbon Utilization and Element Cycling Functions of Hydrothermarchaeota in Hydrothermal Sediment.</title>
        <authorList>
            <person name="Zhou Z."/>
            <person name="Liu Y."/>
            <person name="Xu W."/>
            <person name="Pan J."/>
            <person name="Luo Z.H."/>
            <person name="Li M."/>
        </authorList>
    </citation>
    <scope>NUCLEOTIDE SEQUENCE [LARGE SCALE GENOMIC DNA]</scope>
    <source>
        <strain evidence="2">SpSt-1233</strain>
    </source>
</reference>
<dbReference type="EMBL" id="DSEC01000241">
    <property type="protein sequence ID" value="HER43485.1"/>
    <property type="molecule type" value="Genomic_DNA"/>
</dbReference>